<evidence type="ECO:0000256" key="1">
    <source>
        <dbReference type="SAM" id="SignalP"/>
    </source>
</evidence>
<gene>
    <name evidence="3" type="ORF">BOKJ2_LOCUS10488</name>
</gene>
<dbReference type="AlphaFoldDB" id="A0A811L8V8"/>
<evidence type="ECO:0000259" key="2">
    <source>
        <dbReference type="Pfam" id="PF04155"/>
    </source>
</evidence>
<accession>A0A811L8V8</accession>
<feature type="signal peptide" evidence="1">
    <location>
        <begin position="1"/>
        <end position="16"/>
    </location>
</feature>
<dbReference type="InterPro" id="IPR007284">
    <property type="entry name" value="Ground-like_dom"/>
</dbReference>
<comment type="caution">
    <text evidence="3">The sequence shown here is derived from an EMBL/GenBank/DDBJ whole genome shotgun (WGS) entry which is preliminary data.</text>
</comment>
<keyword evidence="4" id="KW-1185">Reference proteome</keyword>
<organism evidence="3 4">
    <name type="scientific">Bursaphelenchus okinawaensis</name>
    <dbReference type="NCBI Taxonomy" id="465554"/>
    <lineage>
        <taxon>Eukaryota</taxon>
        <taxon>Metazoa</taxon>
        <taxon>Ecdysozoa</taxon>
        <taxon>Nematoda</taxon>
        <taxon>Chromadorea</taxon>
        <taxon>Rhabditida</taxon>
        <taxon>Tylenchina</taxon>
        <taxon>Tylenchomorpha</taxon>
        <taxon>Aphelenchoidea</taxon>
        <taxon>Aphelenchoididae</taxon>
        <taxon>Bursaphelenchus</taxon>
    </lineage>
</organism>
<dbReference type="Proteomes" id="UP000614601">
    <property type="component" value="Unassembled WGS sequence"/>
</dbReference>
<sequence>MKLFPLALIFFSGAVAQIIREIEHGPDGNLIINLGGLPENRFVYQQENAFRARARGVLNQENRLQINVDTNKNPQPSPEDYDYDLFGQITEINSKDGNKQNKKAKSNRDGVLGLLMPRDDQPQNNRPVAKPYIDVDVPDYGMNHEAFMGPRDSFLNEFASATVRHGGCNFKDQPKSNGAKNVARSGGRTVRQNFLNSVVSPASLSATYERNGQLVARNDDLPLPECYRTQQGMLCCNRILEELIYRASDIMINKNQNKCNIDIYSETLKNLAEQEFQTSFEVISANGDFAAKANFRDNLLCKSLVNSKFVLIYATPESYDIRPENVKLPLRQ</sequence>
<feature type="chain" id="PRO_5035681811" description="Ground-like domain-containing protein" evidence="1">
    <location>
        <begin position="17"/>
        <end position="332"/>
    </location>
</feature>
<proteinExistence type="predicted"/>
<feature type="domain" description="Ground-like" evidence="2">
    <location>
        <begin position="233"/>
        <end position="313"/>
    </location>
</feature>
<dbReference type="Pfam" id="PF04155">
    <property type="entry name" value="Ground-like"/>
    <property type="match status" value="1"/>
</dbReference>
<dbReference type="Proteomes" id="UP000783686">
    <property type="component" value="Unassembled WGS sequence"/>
</dbReference>
<dbReference type="EMBL" id="CAJFDH010000005">
    <property type="protein sequence ID" value="CAD5223718.1"/>
    <property type="molecule type" value="Genomic_DNA"/>
</dbReference>
<evidence type="ECO:0000313" key="3">
    <source>
        <dbReference type="EMBL" id="CAD5223718.1"/>
    </source>
</evidence>
<dbReference type="PANTHER" id="PTHR31967">
    <property type="entry name" value="GROUNDHOG (HEDGEHOG-LIKE FAMILY)-RELATED"/>
    <property type="match status" value="1"/>
</dbReference>
<protein>
    <recommendedName>
        <fullName evidence="2">Ground-like domain-containing protein</fullName>
    </recommendedName>
</protein>
<dbReference type="EMBL" id="CAJFCW020000005">
    <property type="protein sequence ID" value="CAG9118580.1"/>
    <property type="molecule type" value="Genomic_DNA"/>
</dbReference>
<reference evidence="3" key="1">
    <citation type="submission" date="2020-09" db="EMBL/GenBank/DDBJ databases">
        <authorList>
            <person name="Kikuchi T."/>
        </authorList>
    </citation>
    <scope>NUCLEOTIDE SEQUENCE</scope>
    <source>
        <strain evidence="3">SH1</strain>
    </source>
</reference>
<dbReference type="OrthoDB" id="5827024at2759"/>
<name>A0A811L8V8_9BILA</name>
<evidence type="ECO:0000313" key="4">
    <source>
        <dbReference type="Proteomes" id="UP000614601"/>
    </source>
</evidence>
<keyword evidence="1" id="KW-0732">Signal</keyword>